<evidence type="ECO:0000313" key="2">
    <source>
        <dbReference type="EnsemblPlants" id="ONIVA01G20450.1"/>
    </source>
</evidence>
<sequence>MERGYRQVVGGIPHRRSSGPDPPPPGTPVPFLVTLHLRLAACGAQSTSTSSVAASSVSLLAEPGHCFIIGNCFLSGLLLTKPSSRAGGWDQG</sequence>
<proteinExistence type="predicted"/>
<protein>
    <submittedName>
        <fullName evidence="2">Uncharacterized protein</fullName>
    </submittedName>
</protein>
<feature type="region of interest" description="Disordered" evidence="1">
    <location>
        <begin position="1"/>
        <end position="28"/>
    </location>
</feature>
<name>A0A0E0FMJ1_ORYNI</name>
<dbReference type="EnsemblPlants" id="ONIVA01G20450.1">
    <property type="protein sequence ID" value="ONIVA01G20450.1"/>
    <property type="gene ID" value="ONIVA01G20450"/>
</dbReference>
<accession>A0A0E0FMJ1</accession>
<dbReference type="Gramene" id="ONIVA01G20450.1">
    <property type="protein sequence ID" value="ONIVA01G20450.1"/>
    <property type="gene ID" value="ONIVA01G20450"/>
</dbReference>
<organism evidence="2">
    <name type="scientific">Oryza nivara</name>
    <name type="common">Indian wild rice</name>
    <name type="synonym">Oryza sativa f. spontanea</name>
    <dbReference type="NCBI Taxonomy" id="4536"/>
    <lineage>
        <taxon>Eukaryota</taxon>
        <taxon>Viridiplantae</taxon>
        <taxon>Streptophyta</taxon>
        <taxon>Embryophyta</taxon>
        <taxon>Tracheophyta</taxon>
        <taxon>Spermatophyta</taxon>
        <taxon>Magnoliopsida</taxon>
        <taxon>Liliopsida</taxon>
        <taxon>Poales</taxon>
        <taxon>Poaceae</taxon>
        <taxon>BOP clade</taxon>
        <taxon>Oryzoideae</taxon>
        <taxon>Oryzeae</taxon>
        <taxon>Oryzinae</taxon>
        <taxon>Oryza</taxon>
    </lineage>
</organism>
<evidence type="ECO:0000256" key="1">
    <source>
        <dbReference type="SAM" id="MobiDB-lite"/>
    </source>
</evidence>
<reference evidence="2" key="1">
    <citation type="submission" date="2015-04" db="UniProtKB">
        <authorList>
            <consortium name="EnsemblPlants"/>
        </authorList>
    </citation>
    <scope>IDENTIFICATION</scope>
    <source>
        <strain evidence="2">SL10</strain>
    </source>
</reference>
<keyword evidence="3" id="KW-1185">Reference proteome</keyword>
<dbReference type="OMA" id="PGHCFII"/>
<dbReference type="AlphaFoldDB" id="A0A0E0FMJ1"/>
<evidence type="ECO:0000313" key="3">
    <source>
        <dbReference type="Proteomes" id="UP000006591"/>
    </source>
</evidence>
<dbReference type="HOGENOM" id="CLU_2416886_0_0_1"/>
<dbReference type="Proteomes" id="UP000006591">
    <property type="component" value="Chromosome 1"/>
</dbReference>
<reference evidence="2" key="2">
    <citation type="submission" date="2018-04" db="EMBL/GenBank/DDBJ databases">
        <title>OnivRS2 (Oryza nivara Reference Sequence Version 2).</title>
        <authorList>
            <person name="Zhang J."/>
            <person name="Kudrna D."/>
            <person name="Lee S."/>
            <person name="Talag J."/>
            <person name="Rajasekar S."/>
            <person name="Welchert J."/>
            <person name="Hsing Y.-I."/>
            <person name="Wing R.A."/>
        </authorList>
    </citation>
    <scope>NUCLEOTIDE SEQUENCE [LARGE SCALE GENOMIC DNA]</scope>
</reference>